<dbReference type="GO" id="GO:0004252">
    <property type="term" value="F:serine-type endopeptidase activity"/>
    <property type="evidence" value="ECO:0000318"/>
    <property type="project" value="GO_Central"/>
</dbReference>
<evidence type="ECO:0000256" key="2">
    <source>
        <dbReference type="ARBA" id="ARBA00022670"/>
    </source>
</evidence>
<protein>
    <recommendedName>
        <fullName evidence="7">Peptidase S8/S53 domain-containing protein</fullName>
    </recommendedName>
</protein>
<dbReference type="Proteomes" id="UP000001514">
    <property type="component" value="Unassembled WGS sequence"/>
</dbReference>
<keyword evidence="2" id="KW-0645">Protease</keyword>
<dbReference type="SUPFAM" id="SSF52743">
    <property type="entry name" value="Subtilisin-like"/>
    <property type="match status" value="1"/>
</dbReference>
<dbReference type="GO" id="GO:0006508">
    <property type="term" value="P:proteolysis"/>
    <property type="evidence" value="ECO:0007669"/>
    <property type="project" value="UniProtKB-KW"/>
</dbReference>
<dbReference type="InParanoid" id="D8SQV2"/>
<proteinExistence type="inferred from homology"/>
<keyword evidence="4" id="KW-0378">Hydrolase</keyword>
<dbReference type="PANTHER" id="PTHR10795">
    <property type="entry name" value="PROPROTEIN CONVERTASE SUBTILISIN/KEXIN"/>
    <property type="match status" value="1"/>
</dbReference>
<dbReference type="Gene3D" id="2.60.40.2310">
    <property type="match status" value="1"/>
</dbReference>
<comment type="caution">
    <text evidence="6">Lacks conserved residue(s) required for the propagation of feature annotation.</text>
</comment>
<dbReference type="HOGENOM" id="CLU_000625_7_2_1"/>
<sequence length="412" mass="43790">MPEVLNIYPSKTLHSLTTHSWDFLGLAMPAKSSHTGSPSTDVIIRLLDTARWRGTCINPPGTKANETVNCNKKLVGARYCNGAKVLMGPYKNSRDSVDGTHTSSTAAGSLVPHVSFDDAINNGVDVLSISLGGYPAVYSVDVIAIGAYHAVERGIMVSCAGGNSGPFTGSVSNGAPWIFTVGASTIDREINEDAKIAANCKSRILRGTTIPYKPAPVVAEFSSRGPHTISPDIIKPDVTAPGVEILAAWPINIPDTDNGKEVFVEYTFLSGTSMACPHVSGTIAYLKSIHPTWSPAAIKSAVMTTAITKDNTNKTIVDPSTNKAATVFNIGNGEIQPVKAVNPGLFYDTDPLDYITYLCNSGYTSKQIQNITGDSSSKCPKNNTSFSLNYPSITVLLDGNIILNIYNSNLKI</sequence>
<dbReference type="EMBL" id="GL377634">
    <property type="protein sequence ID" value="EFJ13324.1"/>
    <property type="molecule type" value="Genomic_DNA"/>
</dbReference>
<dbReference type="PRINTS" id="PR00723">
    <property type="entry name" value="SUBTILISIN"/>
</dbReference>
<evidence type="ECO:0000313" key="8">
    <source>
        <dbReference type="EMBL" id="EFJ13324.1"/>
    </source>
</evidence>
<dbReference type="InterPro" id="IPR036852">
    <property type="entry name" value="Peptidase_S8/S53_dom_sf"/>
</dbReference>
<evidence type="ECO:0000256" key="5">
    <source>
        <dbReference type="ARBA" id="ARBA00022825"/>
    </source>
</evidence>
<evidence type="ECO:0000313" key="9">
    <source>
        <dbReference type="Proteomes" id="UP000001514"/>
    </source>
</evidence>
<keyword evidence="9" id="KW-1185">Reference proteome</keyword>
<dbReference type="GO" id="GO:0005576">
    <property type="term" value="C:extracellular region"/>
    <property type="evidence" value="ECO:0000318"/>
    <property type="project" value="GO_Central"/>
</dbReference>
<dbReference type="Gene3D" id="3.50.30.30">
    <property type="match status" value="2"/>
</dbReference>
<dbReference type="KEGG" id="smo:SELMODRAFT_424725"/>
<organism evidence="9">
    <name type="scientific">Selaginella moellendorffii</name>
    <name type="common">Spikemoss</name>
    <dbReference type="NCBI Taxonomy" id="88036"/>
    <lineage>
        <taxon>Eukaryota</taxon>
        <taxon>Viridiplantae</taxon>
        <taxon>Streptophyta</taxon>
        <taxon>Embryophyta</taxon>
        <taxon>Tracheophyta</taxon>
        <taxon>Lycopodiopsida</taxon>
        <taxon>Selaginellales</taxon>
        <taxon>Selaginellaceae</taxon>
        <taxon>Selaginella</taxon>
    </lineage>
</organism>
<dbReference type="PROSITE" id="PS51892">
    <property type="entry name" value="SUBTILASE"/>
    <property type="match status" value="1"/>
</dbReference>
<dbReference type="InterPro" id="IPR000209">
    <property type="entry name" value="Peptidase_S8/S53_dom"/>
</dbReference>
<dbReference type="InterPro" id="IPR023828">
    <property type="entry name" value="Peptidase_S8_Ser-AS"/>
</dbReference>
<evidence type="ECO:0000256" key="1">
    <source>
        <dbReference type="ARBA" id="ARBA00011073"/>
    </source>
</evidence>
<feature type="domain" description="Peptidase S8/S53" evidence="7">
    <location>
        <begin position="117"/>
        <end position="315"/>
    </location>
</feature>
<dbReference type="Pfam" id="PF00082">
    <property type="entry name" value="Peptidase_S8"/>
    <property type="match status" value="1"/>
</dbReference>
<dbReference type="InterPro" id="IPR015500">
    <property type="entry name" value="Peptidase_S8_subtilisin-rel"/>
</dbReference>
<accession>D8SQV2</accession>
<dbReference type="InterPro" id="IPR045051">
    <property type="entry name" value="SBT"/>
</dbReference>
<dbReference type="AlphaFoldDB" id="D8SQV2"/>
<dbReference type="Gramene" id="EFJ13324">
    <property type="protein sequence ID" value="EFJ13324"/>
    <property type="gene ID" value="SELMODRAFT_424725"/>
</dbReference>
<dbReference type="Gene3D" id="3.40.50.200">
    <property type="entry name" value="Peptidase S8/S53 domain"/>
    <property type="match status" value="3"/>
</dbReference>
<evidence type="ECO:0000256" key="3">
    <source>
        <dbReference type="ARBA" id="ARBA00022729"/>
    </source>
</evidence>
<dbReference type="OMA" id="EFHAIER"/>
<keyword evidence="5" id="KW-0720">Serine protease</keyword>
<keyword evidence="3" id="KW-0732">Signal</keyword>
<gene>
    <name evidence="8" type="ORF">SELMODRAFT_424725</name>
</gene>
<dbReference type="PROSITE" id="PS00138">
    <property type="entry name" value="SUBTILASE_SER"/>
    <property type="match status" value="1"/>
</dbReference>
<evidence type="ECO:0000259" key="7">
    <source>
        <dbReference type="Pfam" id="PF00082"/>
    </source>
</evidence>
<comment type="similarity">
    <text evidence="1 6">Belongs to the peptidase S8 family.</text>
</comment>
<reference evidence="8 9" key="1">
    <citation type="journal article" date="2011" name="Science">
        <title>The Selaginella genome identifies genetic changes associated with the evolution of vascular plants.</title>
        <authorList>
            <person name="Banks J.A."/>
            <person name="Nishiyama T."/>
            <person name="Hasebe M."/>
            <person name="Bowman J.L."/>
            <person name="Gribskov M."/>
            <person name="dePamphilis C."/>
            <person name="Albert V.A."/>
            <person name="Aono N."/>
            <person name="Aoyama T."/>
            <person name="Ambrose B.A."/>
            <person name="Ashton N.W."/>
            <person name="Axtell M.J."/>
            <person name="Barker E."/>
            <person name="Barker M.S."/>
            <person name="Bennetzen J.L."/>
            <person name="Bonawitz N.D."/>
            <person name="Chapple C."/>
            <person name="Cheng C."/>
            <person name="Correa L.G."/>
            <person name="Dacre M."/>
            <person name="DeBarry J."/>
            <person name="Dreyer I."/>
            <person name="Elias M."/>
            <person name="Engstrom E.M."/>
            <person name="Estelle M."/>
            <person name="Feng L."/>
            <person name="Finet C."/>
            <person name="Floyd S.K."/>
            <person name="Frommer W.B."/>
            <person name="Fujita T."/>
            <person name="Gramzow L."/>
            <person name="Gutensohn M."/>
            <person name="Harholt J."/>
            <person name="Hattori M."/>
            <person name="Heyl A."/>
            <person name="Hirai T."/>
            <person name="Hiwatashi Y."/>
            <person name="Ishikawa M."/>
            <person name="Iwata M."/>
            <person name="Karol K.G."/>
            <person name="Koehler B."/>
            <person name="Kolukisaoglu U."/>
            <person name="Kubo M."/>
            <person name="Kurata T."/>
            <person name="Lalonde S."/>
            <person name="Li K."/>
            <person name="Li Y."/>
            <person name="Litt A."/>
            <person name="Lyons E."/>
            <person name="Manning G."/>
            <person name="Maruyama T."/>
            <person name="Michael T.P."/>
            <person name="Mikami K."/>
            <person name="Miyazaki S."/>
            <person name="Morinaga S."/>
            <person name="Murata T."/>
            <person name="Mueller-Roeber B."/>
            <person name="Nelson D.R."/>
            <person name="Obara M."/>
            <person name="Oguri Y."/>
            <person name="Olmstead R.G."/>
            <person name="Onodera N."/>
            <person name="Petersen B.L."/>
            <person name="Pils B."/>
            <person name="Prigge M."/>
            <person name="Rensing S.A."/>
            <person name="Riano-Pachon D.M."/>
            <person name="Roberts A.W."/>
            <person name="Sato Y."/>
            <person name="Scheller H.V."/>
            <person name="Schulz B."/>
            <person name="Schulz C."/>
            <person name="Shakirov E.V."/>
            <person name="Shibagaki N."/>
            <person name="Shinohara N."/>
            <person name="Shippen D.E."/>
            <person name="Soerensen I."/>
            <person name="Sotooka R."/>
            <person name="Sugimoto N."/>
            <person name="Sugita M."/>
            <person name="Sumikawa N."/>
            <person name="Tanurdzic M."/>
            <person name="Theissen G."/>
            <person name="Ulvskov P."/>
            <person name="Wakazuki S."/>
            <person name="Weng J.K."/>
            <person name="Willats W.W."/>
            <person name="Wipf D."/>
            <person name="Wolf P.G."/>
            <person name="Yang L."/>
            <person name="Zimmer A.D."/>
            <person name="Zhu Q."/>
            <person name="Mitros T."/>
            <person name="Hellsten U."/>
            <person name="Loque D."/>
            <person name="Otillar R."/>
            <person name="Salamov A."/>
            <person name="Schmutz J."/>
            <person name="Shapiro H."/>
            <person name="Lindquist E."/>
            <person name="Lucas S."/>
            <person name="Rokhsar D."/>
            <person name="Grigoriev I.V."/>
        </authorList>
    </citation>
    <scope>NUCLEOTIDE SEQUENCE [LARGE SCALE GENOMIC DNA]</scope>
</reference>
<evidence type="ECO:0000256" key="4">
    <source>
        <dbReference type="ARBA" id="ARBA00022801"/>
    </source>
</evidence>
<name>D8SQV2_SELML</name>
<evidence type="ECO:0000256" key="6">
    <source>
        <dbReference type="PROSITE-ProRule" id="PRU01240"/>
    </source>
</evidence>